<evidence type="ECO:0000313" key="1">
    <source>
        <dbReference type="EMBL" id="MBL0393869.1"/>
    </source>
</evidence>
<sequence length="121" mass="13835">MSASHAPALDAIAFQLAAALEEYEVSVGRMIDTWLDMELYGRVSEQIEEIRLYCLPLPQLSAPWVELLIAHAELVHALWRLRFQEEGTDRERLEEVRQHHTACVRKLRSRCLVLLSGAPLS</sequence>
<gene>
    <name evidence="1" type="ORF">JJ685_22215</name>
</gene>
<dbReference type="EMBL" id="JAEQNE010000006">
    <property type="protein sequence ID" value="MBL0393869.1"/>
    <property type="molecule type" value="Genomic_DNA"/>
</dbReference>
<evidence type="ECO:0000313" key="2">
    <source>
        <dbReference type="Proteomes" id="UP000599109"/>
    </source>
</evidence>
<reference evidence="1 2" key="1">
    <citation type="journal article" date="2017" name="Int. J. Syst. Evol. Microbiol.">
        <title>Ramlibacter monticola sp. nov., isolated from forest soil.</title>
        <authorList>
            <person name="Chaudhary D.K."/>
            <person name="Kim J."/>
        </authorList>
    </citation>
    <scope>NUCLEOTIDE SEQUENCE [LARGE SCALE GENOMIC DNA]</scope>
    <source>
        <strain evidence="1 2">KACC 19175</strain>
    </source>
</reference>
<organism evidence="1 2">
    <name type="scientific">Ramlibacter monticola</name>
    <dbReference type="NCBI Taxonomy" id="1926872"/>
    <lineage>
        <taxon>Bacteria</taxon>
        <taxon>Pseudomonadati</taxon>
        <taxon>Pseudomonadota</taxon>
        <taxon>Betaproteobacteria</taxon>
        <taxon>Burkholderiales</taxon>
        <taxon>Comamonadaceae</taxon>
        <taxon>Ramlibacter</taxon>
    </lineage>
</organism>
<protein>
    <submittedName>
        <fullName evidence="1">Uncharacterized protein</fullName>
    </submittedName>
</protein>
<name>A0A936Z4N7_9BURK</name>
<dbReference type="AlphaFoldDB" id="A0A936Z4N7"/>
<comment type="caution">
    <text evidence="1">The sequence shown here is derived from an EMBL/GenBank/DDBJ whole genome shotgun (WGS) entry which is preliminary data.</text>
</comment>
<accession>A0A936Z4N7</accession>
<dbReference type="RefSeq" id="WP_201676519.1">
    <property type="nucleotide sequence ID" value="NZ_JAEQNE010000006.1"/>
</dbReference>
<proteinExistence type="predicted"/>
<dbReference type="Proteomes" id="UP000599109">
    <property type="component" value="Unassembled WGS sequence"/>
</dbReference>
<keyword evidence="2" id="KW-1185">Reference proteome</keyword>